<gene>
    <name evidence="2" type="ORF">HS968_14235</name>
</gene>
<evidence type="ECO:0000256" key="1">
    <source>
        <dbReference type="SAM" id="Phobius"/>
    </source>
</evidence>
<evidence type="ECO:0000313" key="3">
    <source>
        <dbReference type="Proteomes" id="UP000515276"/>
    </source>
</evidence>
<dbReference type="EMBL" id="CP059139">
    <property type="protein sequence ID" value="QMV61209.1"/>
    <property type="molecule type" value="Genomic_DNA"/>
</dbReference>
<evidence type="ECO:0000313" key="2">
    <source>
        <dbReference type="EMBL" id="QMV61209.1"/>
    </source>
</evidence>
<sequence>MSDPFKPPAAIAPQPKSATLTLNILLVVLAAATTYLLVGDIQHLLATQKGSLTRAGSVSFFHHVYLVIIPQEAAYFRLASSMAALALILFLARNHHALPRVNLFLYAYGISQLTYQILAVTGVIGILNQISQTSVLNLEYWLSPSAATTVKPLLIKLAALLITPIAFLVFSLILVSKAKKLDKTIH</sequence>
<keyword evidence="1" id="KW-0812">Transmembrane</keyword>
<feature type="transmembrane region" description="Helical" evidence="1">
    <location>
        <begin position="74"/>
        <end position="92"/>
    </location>
</feature>
<feature type="transmembrane region" description="Helical" evidence="1">
    <location>
        <begin position="153"/>
        <end position="175"/>
    </location>
</feature>
<name>A0A7G5DHI4_9PSED</name>
<organism evidence="2 3">
    <name type="scientific">Pseudomonas berkeleyensis</name>
    <dbReference type="NCBI Taxonomy" id="2726956"/>
    <lineage>
        <taxon>Bacteria</taxon>
        <taxon>Pseudomonadati</taxon>
        <taxon>Pseudomonadota</taxon>
        <taxon>Gammaproteobacteria</taxon>
        <taxon>Pseudomonadales</taxon>
        <taxon>Pseudomonadaceae</taxon>
        <taxon>Pseudomonas</taxon>
    </lineage>
</organism>
<feature type="transmembrane region" description="Helical" evidence="1">
    <location>
        <begin position="51"/>
        <end position="68"/>
    </location>
</feature>
<keyword evidence="1" id="KW-1133">Transmembrane helix</keyword>
<reference evidence="2 3" key="1">
    <citation type="journal article" date="2020" name="G3 (Bethesda)">
        <title>CeMbio - The Caenorhabditis elegans Microbiome Resource.</title>
        <authorList>
            <person name="Dirksen P."/>
            <person name="Assie A."/>
            <person name="Zimmermann J."/>
            <person name="Zhang F."/>
            <person name="Tietje A.M."/>
            <person name="Marsh S.A."/>
            <person name="Felix M.A."/>
            <person name="Shapira M."/>
            <person name="Kaleta C."/>
            <person name="Schulenburg H."/>
            <person name="Samuel B."/>
        </authorList>
    </citation>
    <scope>NUCLEOTIDE SEQUENCE [LARGE SCALE GENOMIC DNA]</scope>
    <source>
        <strain evidence="2 3">MSPm1</strain>
    </source>
</reference>
<feature type="transmembrane region" description="Helical" evidence="1">
    <location>
        <begin position="20"/>
        <end position="39"/>
    </location>
</feature>
<accession>A0A7G5DHI4</accession>
<dbReference type="RefSeq" id="WP_182366589.1">
    <property type="nucleotide sequence ID" value="NZ_CP059139.1"/>
</dbReference>
<proteinExistence type="predicted"/>
<keyword evidence="1" id="KW-0472">Membrane</keyword>
<protein>
    <submittedName>
        <fullName evidence="2">Uncharacterized protein</fullName>
    </submittedName>
</protein>
<keyword evidence="3" id="KW-1185">Reference proteome</keyword>
<feature type="transmembrane region" description="Helical" evidence="1">
    <location>
        <begin position="104"/>
        <end position="127"/>
    </location>
</feature>
<dbReference type="Proteomes" id="UP000515276">
    <property type="component" value="Chromosome"/>
</dbReference>
<dbReference type="AlphaFoldDB" id="A0A7G5DHI4"/>